<dbReference type="Proteomes" id="UP000644115">
    <property type="component" value="Unassembled WGS sequence"/>
</dbReference>
<keyword evidence="3 5" id="KW-1133">Transmembrane helix</keyword>
<dbReference type="AlphaFoldDB" id="A0A923SM13"/>
<dbReference type="RefSeq" id="WP_249287224.1">
    <property type="nucleotide sequence ID" value="NZ_JACRWC010000098.1"/>
</dbReference>
<feature type="transmembrane region" description="Helical" evidence="5">
    <location>
        <begin position="318"/>
        <end position="340"/>
    </location>
</feature>
<protein>
    <submittedName>
        <fullName evidence="6">Nramp family divalent metal transporter</fullName>
    </submittedName>
</protein>
<keyword evidence="4 5" id="KW-0472">Membrane</keyword>
<evidence type="ECO:0000256" key="1">
    <source>
        <dbReference type="ARBA" id="ARBA00004141"/>
    </source>
</evidence>
<keyword evidence="7" id="KW-1185">Reference proteome</keyword>
<comment type="subcellular location">
    <subcellularLocation>
        <location evidence="1">Membrane</location>
        <topology evidence="1">Multi-pass membrane protein</topology>
    </subcellularLocation>
</comment>
<sequence>MEKQKDVFITLNDKEVKLPKTFKEKILWLGPSLVLCSIAIGSGEAIITPYFAAMYGLGLLWVPVMSALCKVFVTERLARYTLATGETFVHGLYNLPGPKGWAIVITFIPWIFIAFFLAVGWPLGVGAAAYGALNYAGVTFDDGGHLMVKIVALIVILISMYLPISKKGYSAVELVCKIMIAIVVISVFICGIMMFPPIGEFVSNIVPWNVVDYKPSEIANITTAIGYSGGGVMAISSYSYWVKEKGYAQFAKLDYKSTSKLYGMDLALAYIIQPICAIFIIICAGQILPQVGNVPNGRDVILIAADMLGGPLGPWARWIWLLGAAAILFSTSVAVFDGWSRALADALKTLFCKKLAKVSEMAIRKAVIIFMGVGGIIFGVFGVSTPGTFVSWGSVLEGIIFYPIFGGLAIFVCLKLIPKERRGSNILTVLGILAAAFFLYVSVSYLLGTWGVIDITNDHSLTEMVKI</sequence>
<feature type="transmembrane region" description="Helical" evidence="5">
    <location>
        <begin position="361"/>
        <end position="383"/>
    </location>
</feature>
<organism evidence="6 7">
    <name type="scientific">Lentihominibacter faecis</name>
    <dbReference type="NCBI Taxonomy" id="2764712"/>
    <lineage>
        <taxon>Bacteria</taxon>
        <taxon>Bacillati</taxon>
        <taxon>Bacillota</taxon>
        <taxon>Clostridia</taxon>
        <taxon>Peptostreptococcales</taxon>
        <taxon>Anaerovoracaceae</taxon>
        <taxon>Lentihominibacter</taxon>
    </lineage>
</organism>
<feature type="transmembrane region" description="Helical" evidence="5">
    <location>
        <begin position="53"/>
        <end position="73"/>
    </location>
</feature>
<evidence type="ECO:0000256" key="3">
    <source>
        <dbReference type="ARBA" id="ARBA00022989"/>
    </source>
</evidence>
<dbReference type="EMBL" id="JACRWC010000098">
    <property type="protein sequence ID" value="MBC5999844.1"/>
    <property type="molecule type" value="Genomic_DNA"/>
</dbReference>
<comment type="caution">
    <text evidence="6">The sequence shown here is derived from an EMBL/GenBank/DDBJ whole genome shotgun (WGS) entry which is preliminary data.</text>
</comment>
<evidence type="ECO:0000256" key="2">
    <source>
        <dbReference type="ARBA" id="ARBA00022692"/>
    </source>
</evidence>
<feature type="transmembrane region" description="Helical" evidence="5">
    <location>
        <begin position="174"/>
        <end position="198"/>
    </location>
</feature>
<keyword evidence="2 5" id="KW-0812">Transmembrane</keyword>
<feature type="transmembrane region" description="Helical" evidence="5">
    <location>
        <begin position="426"/>
        <end position="447"/>
    </location>
</feature>
<reference evidence="6" key="1">
    <citation type="submission" date="2020-08" db="EMBL/GenBank/DDBJ databases">
        <authorList>
            <person name="Liu C."/>
            <person name="Sun Q."/>
        </authorList>
    </citation>
    <scope>NUCLEOTIDE SEQUENCE</scope>
    <source>
        <strain evidence="6">BX16</strain>
    </source>
</reference>
<dbReference type="GO" id="GO:0016020">
    <property type="term" value="C:membrane"/>
    <property type="evidence" value="ECO:0007669"/>
    <property type="project" value="UniProtKB-SubCell"/>
</dbReference>
<feature type="transmembrane region" description="Helical" evidence="5">
    <location>
        <begin position="101"/>
        <end position="123"/>
    </location>
</feature>
<evidence type="ECO:0000313" key="7">
    <source>
        <dbReference type="Proteomes" id="UP000644115"/>
    </source>
</evidence>
<dbReference type="NCBIfam" id="NF037982">
    <property type="entry name" value="Nramp_1"/>
    <property type="match status" value="1"/>
</dbReference>
<name>A0A923SM13_9FIRM</name>
<accession>A0A923SM13</accession>
<evidence type="ECO:0000256" key="5">
    <source>
        <dbReference type="SAM" id="Phobius"/>
    </source>
</evidence>
<feature type="transmembrane region" description="Helical" evidence="5">
    <location>
        <begin position="262"/>
        <end position="288"/>
    </location>
</feature>
<feature type="transmembrane region" description="Helical" evidence="5">
    <location>
        <begin position="143"/>
        <end position="162"/>
    </location>
</feature>
<proteinExistence type="predicted"/>
<feature type="transmembrane region" description="Helical" evidence="5">
    <location>
        <begin position="389"/>
        <end position="414"/>
    </location>
</feature>
<evidence type="ECO:0000313" key="6">
    <source>
        <dbReference type="EMBL" id="MBC5999844.1"/>
    </source>
</evidence>
<feature type="transmembrane region" description="Helical" evidence="5">
    <location>
        <begin position="218"/>
        <end position="241"/>
    </location>
</feature>
<gene>
    <name evidence="6" type="ORF">H8876_07520</name>
</gene>
<dbReference type="InterPro" id="IPR001046">
    <property type="entry name" value="NRAMP_fam"/>
</dbReference>
<evidence type="ECO:0000256" key="4">
    <source>
        <dbReference type="ARBA" id="ARBA00023136"/>
    </source>
</evidence>
<feature type="transmembrane region" description="Helical" evidence="5">
    <location>
        <begin position="26"/>
        <end position="47"/>
    </location>
</feature>
<dbReference type="Pfam" id="PF01566">
    <property type="entry name" value="Nramp"/>
    <property type="match status" value="1"/>
</dbReference>
<dbReference type="GO" id="GO:0046873">
    <property type="term" value="F:metal ion transmembrane transporter activity"/>
    <property type="evidence" value="ECO:0007669"/>
    <property type="project" value="InterPro"/>
</dbReference>